<reference evidence="1 2" key="1">
    <citation type="submission" date="2019-12" db="EMBL/GenBank/DDBJ databases">
        <title>Genomic-based taxomic classification of the family Erythrobacteraceae.</title>
        <authorList>
            <person name="Xu L."/>
        </authorList>
    </citation>
    <scope>NUCLEOTIDE SEQUENCE [LARGE SCALE GENOMIC DNA]</scope>
    <source>
        <strain evidence="1 2">JCM 16677</strain>
    </source>
</reference>
<dbReference type="Proteomes" id="UP000446786">
    <property type="component" value="Unassembled WGS sequence"/>
</dbReference>
<dbReference type="AlphaFoldDB" id="A0A845AM13"/>
<protein>
    <submittedName>
        <fullName evidence="1">Uncharacterized protein</fullName>
    </submittedName>
</protein>
<evidence type="ECO:0000313" key="2">
    <source>
        <dbReference type="Proteomes" id="UP000446786"/>
    </source>
</evidence>
<sequence length="313" mass="33650">MQIDPALRALWGDPASQRLAQEHMLKTREAWKATDDVAAILEDLEAFGRGGNFADYPALAALFEPDRAEAFVRDFLTTMCAGLRDTHLGQMPFRHSYSDGYAVMHLARAGRATLALVTLECGSRPAANSIAFTDCERVEIILQGHATGAVVSRDGAGALARSTRSFTVGDCDWFDSVSARLIETVDRSLVSLRLSRNAERPGQSTEYALDDGRVLHRSAGNPEDSRHELMATVLGAMGRADAAPALIVVALSEVAAPLRWQALRQALALDAMAGIKALGEIAARQGDPLIGPSQALRKQLVQDYPQLAMGEAA</sequence>
<dbReference type="OrthoDB" id="7594270at2"/>
<organism evidence="1 2">
    <name type="scientific">Parerythrobacter jejuensis</name>
    <dbReference type="NCBI Taxonomy" id="795812"/>
    <lineage>
        <taxon>Bacteria</taxon>
        <taxon>Pseudomonadati</taxon>
        <taxon>Pseudomonadota</taxon>
        <taxon>Alphaproteobacteria</taxon>
        <taxon>Sphingomonadales</taxon>
        <taxon>Erythrobacteraceae</taxon>
        <taxon>Parerythrobacter</taxon>
    </lineage>
</organism>
<proteinExistence type="predicted"/>
<dbReference type="RefSeq" id="WP_160779228.1">
    <property type="nucleotide sequence ID" value="NZ_BAAAZF010000001.1"/>
</dbReference>
<gene>
    <name evidence="1" type="ORF">GRI94_08295</name>
</gene>
<evidence type="ECO:0000313" key="1">
    <source>
        <dbReference type="EMBL" id="MXP31822.1"/>
    </source>
</evidence>
<dbReference type="EMBL" id="WTYE01000001">
    <property type="protein sequence ID" value="MXP31822.1"/>
    <property type="molecule type" value="Genomic_DNA"/>
</dbReference>
<accession>A0A845AM13</accession>
<comment type="caution">
    <text evidence="1">The sequence shown here is derived from an EMBL/GenBank/DDBJ whole genome shotgun (WGS) entry which is preliminary data.</text>
</comment>
<keyword evidence="2" id="KW-1185">Reference proteome</keyword>
<name>A0A845AM13_9SPHN</name>